<dbReference type="AlphaFoldDB" id="A0A151CJB6"/>
<dbReference type="STRING" id="1630136.AS592_10480"/>
<feature type="compositionally biased region" description="Basic residues" evidence="1">
    <location>
        <begin position="93"/>
        <end position="108"/>
    </location>
</feature>
<feature type="region of interest" description="Disordered" evidence="1">
    <location>
        <begin position="79"/>
        <end position="109"/>
    </location>
</feature>
<dbReference type="Proteomes" id="UP000075359">
    <property type="component" value="Unassembled WGS sequence"/>
</dbReference>
<protein>
    <submittedName>
        <fullName evidence="2">Uncharacterized protein</fullName>
    </submittedName>
</protein>
<gene>
    <name evidence="2" type="ORF">AS592_10480</name>
</gene>
<feature type="region of interest" description="Disordered" evidence="1">
    <location>
        <begin position="1"/>
        <end position="25"/>
    </location>
</feature>
<evidence type="ECO:0000313" key="3">
    <source>
        <dbReference type="Proteomes" id="UP000075359"/>
    </source>
</evidence>
<comment type="caution">
    <text evidence="2">The sequence shown here is derived from an EMBL/GenBank/DDBJ whole genome shotgun (WGS) entry which is preliminary data.</text>
</comment>
<feature type="compositionally biased region" description="Basic and acidic residues" evidence="1">
    <location>
        <begin position="1"/>
        <end position="17"/>
    </location>
</feature>
<evidence type="ECO:0000313" key="2">
    <source>
        <dbReference type="EMBL" id="KYJ87524.1"/>
    </source>
</evidence>
<accession>A0A151CJB6</accession>
<evidence type="ECO:0000256" key="1">
    <source>
        <dbReference type="SAM" id="MobiDB-lite"/>
    </source>
</evidence>
<reference evidence="2 3" key="1">
    <citation type="submission" date="2015-11" db="EMBL/GenBank/DDBJ databases">
        <title>Draft genome of Sulfurovum riftiae 1812E, a member of the Epsilonproteobacteria isolated from the tube of the deep-sea hydrothermal vent tubewom Riftia pachyptila.</title>
        <authorList>
            <person name="Vetriani C."/>
            <person name="Giovannelli D."/>
        </authorList>
    </citation>
    <scope>NUCLEOTIDE SEQUENCE [LARGE SCALE GENOMIC DNA]</scope>
    <source>
        <strain evidence="2 3">1812E</strain>
    </source>
</reference>
<name>A0A151CJB6_9BACT</name>
<dbReference type="RefSeq" id="WP_067328432.1">
    <property type="nucleotide sequence ID" value="NZ_LNKT01000001.1"/>
</dbReference>
<sequence>MAMTEMEKWQRFNERTKRASTKVKQRRQEIQDLKNAGVWQDPRTLYLDEDGYVLPNAPQWWLNLRRAWDVNDRRYAAQKAARPLNEGEPSQVPKRKKRYSKPHRKPKLKHSEKMKLLLEDHGLHVGDNGMLSDEFHEWQFCPNGRLKRNDKPTISVFYFLQHYADT</sequence>
<keyword evidence="3" id="KW-1185">Reference proteome</keyword>
<proteinExistence type="predicted"/>
<dbReference type="EMBL" id="LNKT01000001">
    <property type="protein sequence ID" value="KYJ87524.1"/>
    <property type="molecule type" value="Genomic_DNA"/>
</dbReference>
<organism evidence="2 3">
    <name type="scientific">Sulfurovum riftiae</name>
    <dbReference type="NCBI Taxonomy" id="1630136"/>
    <lineage>
        <taxon>Bacteria</taxon>
        <taxon>Pseudomonadati</taxon>
        <taxon>Campylobacterota</taxon>
        <taxon>Epsilonproteobacteria</taxon>
        <taxon>Campylobacterales</taxon>
        <taxon>Sulfurovaceae</taxon>
        <taxon>Sulfurovum</taxon>
    </lineage>
</organism>